<gene>
    <name evidence="1" type="ORF">SAMN02745219_01152</name>
</gene>
<evidence type="ECO:0000313" key="1">
    <source>
        <dbReference type="EMBL" id="SHI81997.1"/>
    </source>
</evidence>
<dbReference type="InterPro" id="IPR014061">
    <property type="entry name" value="BrxL-like"/>
</dbReference>
<accession>A0A1M6E921</accession>
<organism evidence="1 2">
    <name type="scientific">Desulfofundulus thermosubterraneus DSM 16057</name>
    <dbReference type="NCBI Taxonomy" id="1121432"/>
    <lineage>
        <taxon>Bacteria</taxon>
        <taxon>Bacillati</taxon>
        <taxon>Bacillota</taxon>
        <taxon>Clostridia</taxon>
        <taxon>Eubacteriales</taxon>
        <taxon>Peptococcaceae</taxon>
        <taxon>Desulfofundulus</taxon>
    </lineage>
</organism>
<sequence>MDVKTGEGLFSLPDLGFPGRKYEAMIADHVLREKKDVLFASSETWGIVELEWRMERILGRQEEGRVFLIDFKPFRPYRVDLEFYQEARKEFNLEEWIDILLMAVDYNPAGFLSNEEKLTMLSRLLPFVEKRVNIIELAPKGTGKSYLFSQISKYGWLVSGGSISRARLFYDLSRRSTGLVSRYDYVALDEIQSISFPDEEEVRGALKGYLESGEYRVGDYRGVGEAGFVLLGILVKIT</sequence>
<protein>
    <submittedName>
        <fullName evidence="1">TIGR02688 family protein</fullName>
    </submittedName>
</protein>
<dbReference type="Pfam" id="PF13337">
    <property type="entry name" value="BrxL_ATPase"/>
    <property type="match status" value="1"/>
</dbReference>
<dbReference type="AlphaFoldDB" id="A0A1M6E921"/>
<dbReference type="EMBL" id="FQZM01000012">
    <property type="protein sequence ID" value="SHI81997.1"/>
    <property type="molecule type" value="Genomic_DNA"/>
</dbReference>
<keyword evidence="2" id="KW-1185">Reference proteome</keyword>
<dbReference type="STRING" id="1121432.SAMN02745219_01152"/>
<evidence type="ECO:0000313" key="2">
    <source>
        <dbReference type="Proteomes" id="UP000184529"/>
    </source>
</evidence>
<reference evidence="2" key="1">
    <citation type="submission" date="2016-11" db="EMBL/GenBank/DDBJ databases">
        <authorList>
            <person name="Varghese N."/>
            <person name="Submissions S."/>
        </authorList>
    </citation>
    <scope>NUCLEOTIDE SEQUENCE [LARGE SCALE GENOMIC DNA]</scope>
    <source>
        <strain evidence="2">DSM 16057</strain>
    </source>
</reference>
<name>A0A1M6E921_9FIRM</name>
<proteinExistence type="predicted"/>
<dbReference type="Proteomes" id="UP000184529">
    <property type="component" value="Unassembled WGS sequence"/>
</dbReference>